<keyword evidence="9" id="KW-1185">Reference proteome</keyword>
<keyword evidence="4 6" id="KW-1133">Transmembrane helix</keyword>
<dbReference type="Proteomes" id="UP000555103">
    <property type="component" value="Unassembled WGS sequence"/>
</dbReference>
<protein>
    <submittedName>
        <fullName evidence="8">EmrB/QacA subfamily drug resistance transporter</fullName>
    </submittedName>
</protein>
<feature type="domain" description="Major facilitator superfamily (MFS) profile" evidence="7">
    <location>
        <begin position="13"/>
        <end position="460"/>
    </location>
</feature>
<reference evidence="8 9" key="1">
    <citation type="submission" date="2020-08" db="EMBL/GenBank/DDBJ databases">
        <title>Genomic Encyclopedia of Type Strains, Phase IV (KMG-IV): sequencing the most valuable type-strain genomes for metagenomic binning, comparative biology and taxonomic classification.</title>
        <authorList>
            <person name="Goeker M."/>
        </authorList>
    </citation>
    <scope>NUCLEOTIDE SEQUENCE [LARGE SCALE GENOMIC DNA]</scope>
    <source>
        <strain evidence="8 9">DSM 104969</strain>
    </source>
</reference>
<feature type="transmembrane region" description="Helical" evidence="6">
    <location>
        <begin position="434"/>
        <end position="451"/>
    </location>
</feature>
<dbReference type="RefSeq" id="WP_183308027.1">
    <property type="nucleotide sequence ID" value="NZ_JACIEP010000011.1"/>
</dbReference>
<dbReference type="PRINTS" id="PR01036">
    <property type="entry name" value="TCRTETB"/>
</dbReference>
<feature type="transmembrane region" description="Helical" evidence="6">
    <location>
        <begin position="50"/>
        <end position="67"/>
    </location>
</feature>
<evidence type="ECO:0000256" key="5">
    <source>
        <dbReference type="ARBA" id="ARBA00023136"/>
    </source>
</evidence>
<sequence length="466" mass="50086">MIQSETKKNTGALLFILCLGSSLVPFMGSALNLALPYINKDLSLDAVMSGWVPTSYMLSTAILQIPCARIADMIGRRKVFIWGVIILTIFSVLSGLATTGTTLIIYRFLSGVGSAMMFGTSTAILTSSVPAEKRGMAMGTIAATVYFSLAAGPFIGGILTQYLNWHSIFFVAAAVSLIVAVGGIIVIKEDWKEEVKSKFDVIGSVLFAISLSALIYGFAELPHVQGFVCIGVGVIVLLVFAFYEKKQEYPVFNIRVFLENRVFRLSSLSALINYSATFAISFMLSLYLQYVRGLSPRDAGLILIIQSIVQAFASLKSGRLSDKMSATFLATLGMGIIAVGLIGLCFISETTSYYLLGAILFLLGLGFGIFSSPNTNIIMSSVEKKHYGLASATMGTMRLTGQAFSMGIAIMAISIMVGNVKLSPDVHVGLMNSMRITFVICLVLCCFGIYASSAREKKKASDITGK</sequence>
<keyword evidence="5 6" id="KW-0472">Membrane</keyword>
<feature type="transmembrane region" description="Helical" evidence="6">
    <location>
        <begin position="327"/>
        <end position="347"/>
    </location>
</feature>
<proteinExistence type="predicted"/>
<evidence type="ECO:0000259" key="7">
    <source>
        <dbReference type="PROSITE" id="PS50850"/>
    </source>
</evidence>
<feature type="transmembrane region" description="Helical" evidence="6">
    <location>
        <begin position="79"/>
        <end position="98"/>
    </location>
</feature>
<evidence type="ECO:0000256" key="6">
    <source>
        <dbReference type="SAM" id="Phobius"/>
    </source>
</evidence>
<dbReference type="InterPro" id="IPR020846">
    <property type="entry name" value="MFS_dom"/>
</dbReference>
<keyword evidence="3 6" id="KW-0812">Transmembrane</keyword>
<feature type="transmembrane region" description="Helical" evidence="6">
    <location>
        <begin position="403"/>
        <end position="422"/>
    </location>
</feature>
<feature type="transmembrane region" description="Helical" evidence="6">
    <location>
        <begin position="263"/>
        <end position="287"/>
    </location>
</feature>
<evidence type="ECO:0000256" key="4">
    <source>
        <dbReference type="ARBA" id="ARBA00022989"/>
    </source>
</evidence>
<feature type="transmembrane region" description="Helical" evidence="6">
    <location>
        <begin position="199"/>
        <end position="218"/>
    </location>
</feature>
<accession>A0A840CM91</accession>
<dbReference type="Pfam" id="PF07690">
    <property type="entry name" value="MFS_1"/>
    <property type="match status" value="1"/>
</dbReference>
<dbReference type="EMBL" id="JACIEP010000011">
    <property type="protein sequence ID" value="MBB4037167.1"/>
    <property type="molecule type" value="Genomic_DNA"/>
</dbReference>
<feature type="transmembrane region" description="Helical" evidence="6">
    <location>
        <begin position="299"/>
        <end position="315"/>
    </location>
</feature>
<evidence type="ECO:0000256" key="2">
    <source>
        <dbReference type="ARBA" id="ARBA00022448"/>
    </source>
</evidence>
<feature type="transmembrane region" description="Helical" evidence="6">
    <location>
        <begin position="353"/>
        <end position="370"/>
    </location>
</feature>
<dbReference type="Gene3D" id="1.20.1250.20">
    <property type="entry name" value="MFS general substrate transporter like domains"/>
    <property type="match status" value="1"/>
</dbReference>
<evidence type="ECO:0000256" key="1">
    <source>
        <dbReference type="ARBA" id="ARBA00004141"/>
    </source>
</evidence>
<dbReference type="Gene3D" id="1.20.1720.10">
    <property type="entry name" value="Multidrug resistance protein D"/>
    <property type="match status" value="1"/>
</dbReference>
<feature type="transmembrane region" description="Helical" evidence="6">
    <location>
        <begin position="137"/>
        <end position="159"/>
    </location>
</feature>
<comment type="caution">
    <text evidence="8">The sequence shown here is derived from an EMBL/GenBank/DDBJ whole genome shotgun (WGS) entry which is preliminary data.</text>
</comment>
<gene>
    <name evidence="8" type="ORF">GGR21_003082</name>
</gene>
<name>A0A840CM91_9BACT</name>
<comment type="subcellular location">
    <subcellularLocation>
        <location evidence="1">Membrane</location>
        <topology evidence="1">Multi-pass membrane protein</topology>
    </subcellularLocation>
</comment>
<dbReference type="FunFam" id="1.20.1250.20:FF:000503">
    <property type="entry name" value="Drug resistance transporter, EmrB/QacA subfamily"/>
    <property type="match status" value="1"/>
</dbReference>
<dbReference type="InterPro" id="IPR011701">
    <property type="entry name" value="MFS"/>
</dbReference>
<dbReference type="SUPFAM" id="SSF103473">
    <property type="entry name" value="MFS general substrate transporter"/>
    <property type="match status" value="1"/>
</dbReference>
<dbReference type="PANTHER" id="PTHR42718:SF9">
    <property type="entry name" value="MAJOR FACILITATOR SUPERFAMILY MULTIDRUG TRANSPORTER MFSC"/>
    <property type="match status" value="1"/>
</dbReference>
<evidence type="ECO:0000313" key="8">
    <source>
        <dbReference type="EMBL" id="MBB4037167.1"/>
    </source>
</evidence>
<dbReference type="PANTHER" id="PTHR42718">
    <property type="entry name" value="MAJOR FACILITATOR SUPERFAMILY MULTIDRUG TRANSPORTER MFSC"/>
    <property type="match status" value="1"/>
</dbReference>
<feature type="transmembrane region" description="Helical" evidence="6">
    <location>
        <begin position="104"/>
        <end position="125"/>
    </location>
</feature>
<dbReference type="PROSITE" id="PS50850">
    <property type="entry name" value="MFS"/>
    <property type="match status" value="1"/>
</dbReference>
<organism evidence="8 9">
    <name type="scientific">Dysgonomonas hofstadii</name>
    <dbReference type="NCBI Taxonomy" id="637886"/>
    <lineage>
        <taxon>Bacteria</taxon>
        <taxon>Pseudomonadati</taxon>
        <taxon>Bacteroidota</taxon>
        <taxon>Bacteroidia</taxon>
        <taxon>Bacteroidales</taxon>
        <taxon>Dysgonomonadaceae</taxon>
        <taxon>Dysgonomonas</taxon>
    </lineage>
</organism>
<feature type="transmembrane region" description="Helical" evidence="6">
    <location>
        <begin position="12"/>
        <end position="38"/>
    </location>
</feature>
<dbReference type="AlphaFoldDB" id="A0A840CM91"/>
<dbReference type="CDD" id="cd17321">
    <property type="entry name" value="MFS_MMR_MDR_like"/>
    <property type="match status" value="1"/>
</dbReference>
<dbReference type="GO" id="GO:0022857">
    <property type="term" value="F:transmembrane transporter activity"/>
    <property type="evidence" value="ECO:0007669"/>
    <property type="project" value="InterPro"/>
</dbReference>
<evidence type="ECO:0000256" key="3">
    <source>
        <dbReference type="ARBA" id="ARBA00022692"/>
    </source>
</evidence>
<dbReference type="InterPro" id="IPR036259">
    <property type="entry name" value="MFS_trans_sf"/>
</dbReference>
<feature type="transmembrane region" description="Helical" evidence="6">
    <location>
        <begin position="224"/>
        <end position="243"/>
    </location>
</feature>
<evidence type="ECO:0000313" key="9">
    <source>
        <dbReference type="Proteomes" id="UP000555103"/>
    </source>
</evidence>
<keyword evidence="2" id="KW-0813">Transport</keyword>
<dbReference type="GO" id="GO:0016020">
    <property type="term" value="C:membrane"/>
    <property type="evidence" value="ECO:0007669"/>
    <property type="project" value="UniProtKB-SubCell"/>
</dbReference>
<feature type="transmembrane region" description="Helical" evidence="6">
    <location>
        <begin position="165"/>
        <end position="187"/>
    </location>
</feature>